<keyword evidence="1" id="KW-0812">Transmembrane</keyword>
<dbReference type="AlphaFoldDB" id="A0A7S0QNV3"/>
<proteinExistence type="predicted"/>
<dbReference type="EMBL" id="HBEZ01034042">
    <property type="protein sequence ID" value="CAD8641130.1"/>
    <property type="molecule type" value="Transcribed_RNA"/>
</dbReference>
<gene>
    <name evidence="3" type="ORF">CCUR1050_LOCUS18814</name>
</gene>
<organism evidence="3">
    <name type="scientific">Cryptomonas curvata</name>
    <dbReference type="NCBI Taxonomy" id="233186"/>
    <lineage>
        <taxon>Eukaryota</taxon>
        <taxon>Cryptophyceae</taxon>
        <taxon>Cryptomonadales</taxon>
        <taxon>Cryptomonadaceae</taxon>
        <taxon>Cryptomonas</taxon>
    </lineage>
</organism>
<evidence type="ECO:0000256" key="1">
    <source>
        <dbReference type="SAM" id="Phobius"/>
    </source>
</evidence>
<accession>A0A7S0QNV3</accession>
<evidence type="ECO:0000256" key="2">
    <source>
        <dbReference type="SAM" id="SignalP"/>
    </source>
</evidence>
<keyword evidence="1" id="KW-0472">Membrane</keyword>
<feature type="chain" id="PRO_5030623808" evidence="2">
    <location>
        <begin position="23"/>
        <end position="283"/>
    </location>
</feature>
<name>A0A7S0QNV3_9CRYP</name>
<feature type="signal peptide" evidence="2">
    <location>
        <begin position="1"/>
        <end position="22"/>
    </location>
</feature>
<protein>
    <submittedName>
        <fullName evidence="3">Uncharacterized protein</fullName>
    </submittedName>
</protein>
<evidence type="ECO:0000313" key="3">
    <source>
        <dbReference type="EMBL" id="CAD8641130.1"/>
    </source>
</evidence>
<sequence length="283" mass="30207">MSLSRTNLCEILCLVQILFVLGERSQLVHLDLASTMLLQNSSVNECPGASSFKDVRKLRIEEDLWAPVHTFRVKSQNAGKDTWQPLGYVASKLFSVTSLQSWYDNSGEVIATSSLDSLTVLFETSIPVEDCHAVSIARATQQIVNTGFSSVMLFTVRGADGAVVTSKEGSSDGSPAIELFEQATGKRIGTIVKMGGLKASDAWEAAIDPAKMDPRTLVLMLAASSPSVAWGFGPLPFIVLVLVSLVVGVALAIAAYRRHRAASAYTPIDPAAGPRPPGPTVFV</sequence>
<keyword evidence="1" id="KW-1133">Transmembrane helix</keyword>
<keyword evidence="2" id="KW-0732">Signal</keyword>
<reference evidence="3" key="1">
    <citation type="submission" date="2021-01" db="EMBL/GenBank/DDBJ databases">
        <authorList>
            <person name="Corre E."/>
            <person name="Pelletier E."/>
            <person name="Niang G."/>
            <person name="Scheremetjew M."/>
            <person name="Finn R."/>
            <person name="Kale V."/>
            <person name="Holt S."/>
            <person name="Cochrane G."/>
            <person name="Meng A."/>
            <person name="Brown T."/>
            <person name="Cohen L."/>
        </authorList>
    </citation>
    <scope>NUCLEOTIDE SEQUENCE</scope>
    <source>
        <strain evidence="3">CCAP979/52</strain>
    </source>
</reference>
<feature type="transmembrane region" description="Helical" evidence="1">
    <location>
        <begin position="235"/>
        <end position="256"/>
    </location>
</feature>